<gene>
    <name evidence="1" type="ORF">IC621_11570</name>
</gene>
<evidence type="ECO:0000313" key="1">
    <source>
        <dbReference type="EMBL" id="MBD1380871.1"/>
    </source>
</evidence>
<accession>A0A926NN52</accession>
<reference evidence="1" key="1">
    <citation type="submission" date="2020-09" db="EMBL/GenBank/DDBJ databases">
        <title>A novel bacterium of genus Bacillus, isolated from South China Sea.</title>
        <authorList>
            <person name="Huang H."/>
            <person name="Mo K."/>
            <person name="Hu Y."/>
        </authorList>
    </citation>
    <scope>NUCLEOTIDE SEQUENCE</scope>
    <source>
        <strain evidence="1">IB182487</strain>
    </source>
</reference>
<name>A0A926NN52_9BACI</name>
<sequence length="74" mass="8511">MGKQPELYVLDDKLVAVFSVNFGECVVKMECLFSDEEIVDYTIVFNGTVKDKERVTEKMLIQAVELCKNQKVYV</sequence>
<dbReference type="RefSeq" id="WP_191158468.1">
    <property type="nucleotide sequence ID" value="NZ_JACXAI010000013.1"/>
</dbReference>
<dbReference type="AlphaFoldDB" id="A0A926NN52"/>
<protein>
    <submittedName>
        <fullName evidence="1">Uncharacterized protein</fullName>
    </submittedName>
</protein>
<dbReference type="EMBL" id="JACXAI010000013">
    <property type="protein sequence ID" value="MBD1380871.1"/>
    <property type="molecule type" value="Genomic_DNA"/>
</dbReference>
<comment type="caution">
    <text evidence="1">The sequence shown here is derived from an EMBL/GenBank/DDBJ whole genome shotgun (WGS) entry which is preliminary data.</text>
</comment>
<dbReference type="Proteomes" id="UP000626844">
    <property type="component" value="Unassembled WGS sequence"/>
</dbReference>
<evidence type="ECO:0000313" key="2">
    <source>
        <dbReference type="Proteomes" id="UP000626844"/>
    </source>
</evidence>
<proteinExistence type="predicted"/>
<keyword evidence="2" id="KW-1185">Reference proteome</keyword>
<organism evidence="1 2">
    <name type="scientific">Metabacillus arenae</name>
    <dbReference type="NCBI Taxonomy" id="2771434"/>
    <lineage>
        <taxon>Bacteria</taxon>
        <taxon>Bacillati</taxon>
        <taxon>Bacillota</taxon>
        <taxon>Bacilli</taxon>
        <taxon>Bacillales</taxon>
        <taxon>Bacillaceae</taxon>
        <taxon>Metabacillus</taxon>
    </lineage>
</organism>